<comment type="caution">
    <text evidence="2">The sequence shown here is derived from an EMBL/GenBank/DDBJ whole genome shotgun (WGS) entry which is preliminary data.</text>
</comment>
<evidence type="ECO:0000256" key="1">
    <source>
        <dbReference type="SAM" id="MobiDB-lite"/>
    </source>
</evidence>
<dbReference type="AlphaFoldDB" id="A0A0F9DVY0"/>
<evidence type="ECO:0000313" key="2">
    <source>
        <dbReference type="EMBL" id="KKL21851.1"/>
    </source>
</evidence>
<feature type="region of interest" description="Disordered" evidence="1">
    <location>
        <begin position="1"/>
        <end position="21"/>
    </location>
</feature>
<gene>
    <name evidence="2" type="ORF">LCGC14_2441260</name>
</gene>
<sequence length="21" mass="2425">SKEADGVVMDMPRLGREKYNE</sequence>
<dbReference type="EMBL" id="LAZR01037574">
    <property type="protein sequence ID" value="KKL21851.1"/>
    <property type="molecule type" value="Genomic_DNA"/>
</dbReference>
<name>A0A0F9DVY0_9ZZZZ</name>
<accession>A0A0F9DVY0</accession>
<reference evidence="2" key="1">
    <citation type="journal article" date="2015" name="Nature">
        <title>Complex archaea that bridge the gap between prokaryotes and eukaryotes.</title>
        <authorList>
            <person name="Spang A."/>
            <person name="Saw J.H."/>
            <person name="Jorgensen S.L."/>
            <person name="Zaremba-Niedzwiedzka K."/>
            <person name="Martijn J."/>
            <person name="Lind A.E."/>
            <person name="van Eijk R."/>
            <person name="Schleper C."/>
            <person name="Guy L."/>
            <person name="Ettema T.J."/>
        </authorList>
    </citation>
    <scope>NUCLEOTIDE SEQUENCE</scope>
</reference>
<organism evidence="2">
    <name type="scientific">marine sediment metagenome</name>
    <dbReference type="NCBI Taxonomy" id="412755"/>
    <lineage>
        <taxon>unclassified sequences</taxon>
        <taxon>metagenomes</taxon>
        <taxon>ecological metagenomes</taxon>
    </lineage>
</organism>
<proteinExistence type="predicted"/>
<protein>
    <submittedName>
        <fullName evidence="2">Uncharacterized protein</fullName>
    </submittedName>
</protein>
<feature type="non-terminal residue" evidence="2">
    <location>
        <position position="1"/>
    </location>
</feature>